<keyword evidence="1" id="KW-0812">Transmembrane</keyword>
<evidence type="ECO:0000256" key="1">
    <source>
        <dbReference type="SAM" id="Phobius"/>
    </source>
</evidence>
<protein>
    <recommendedName>
        <fullName evidence="4">Transmembrane protein</fullName>
    </recommendedName>
</protein>
<feature type="transmembrane region" description="Helical" evidence="1">
    <location>
        <begin position="66"/>
        <end position="90"/>
    </location>
</feature>
<dbReference type="Proteomes" id="UP001196413">
    <property type="component" value="Unassembled WGS sequence"/>
</dbReference>
<name>A0AAD5MQF0_PARTN</name>
<dbReference type="EMBL" id="JAHQIW010004543">
    <property type="protein sequence ID" value="KAJ1362825.1"/>
    <property type="molecule type" value="Genomic_DNA"/>
</dbReference>
<gene>
    <name evidence="2" type="ORF">KIN20_022511</name>
</gene>
<comment type="caution">
    <text evidence="2">The sequence shown here is derived from an EMBL/GenBank/DDBJ whole genome shotgun (WGS) entry which is preliminary data.</text>
</comment>
<organism evidence="2 3">
    <name type="scientific">Parelaphostrongylus tenuis</name>
    <name type="common">Meningeal worm</name>
    <dbReference type="NCBI Taxonomy" id="148309"/>
    <lineage>
        <taxon>Eukaryota</taxon>
        <taxon>Metazoa</taxon>
        <taxon>Ecdysozoa</taxon>
        <taxon>Nematoda</taxon>
        <taxon>Chromadorea</taxon>
        <taxon>Rhabditida</taxon>
        <taxon>Rhabditina</taxon>
        <taxon>Rhabditomorpha</taxon>
        <taxon>Strongyloidea</taxon>
        <taxon>Metastrongylidae</taxon>
        <taxon>Parelaphostrongylus</taxon>
    </lineage>
</organism>
<sequence length="134" mass="14325">MSLSNPKDGISGARGDSPYYQANSHISIATRDDKNSRHAAPPDVRHAVCANNSLDLCQCINDDKRLLLVTVLINSVIAVVVAGVVVLVGVDVNVDAVVVVVLVSLEKAQSSSFQNPRSDPTEHSWLFSHVRPGV</sequence>
<dbReference type="AlphaFoldDB" id="A0AAD5MQF0"/>
<keyword evidence="3" id="KW-1185">Reference proteome</keyword>
<keyword evidence="1" id="KW-0472">Membrane</keyword>
<proteinExistence type="predicted"/>
<reference evidence="2" key="1">
    <citation type="submission" date="2021-06" db="EMBL/GenBank/DDBJ databases">
        <title>Parelaphostrongylus tenuis whole genome reference sequence.</title>
        <authorList>
            <person name="Garwood T.J."/>
            <person name="Larsen P.A."/>
            <person name="Fountain-Jones N.M."/>
            <person name="Garbe J.R."/>
            <person name="Macchietto M.G."/>
            <person name="Kania S.A."/>
            <person name="Gerhold R.W."/>
            <person name="Richards J.E."/>
            <person name="Wolf T.M."/>
        </authorList>
    </citation>
    <scope>NUCLEOTIDE SEQUENCE</scope>
    <source>
        <strain evidence="2">MNPRO001-30</strain>
        <tissue evidence="2">Meninges</tissue>
    </source>
</reference>
<evidence type="ECO:0000313" key="2">
    <source>
        <dbReference type="EMBL" id="KAJ1362825.1"/>
    </source>
</evidence>
<evidence type="ECO:0000313" key="3">
    <source>
        <dbReference type="Proteomes" id="UP001196413"/>
    </source>
</evidence>
<evidence type="ECO:0008006" key="4">
    <source>
        <dbReference type="Google" id="ProtNLM"/>
    </source>
</evidence>
<keyword evidence="1" id="KW-1133">Transmembrane helix</keyword>
<accession>A0AAD5MQF0</accession>